<accession>A0AB73Z8N0</accession>
<dbReference type="Proteomes" id="UP000286392">
    <property type="component" value="Unassembled WGS sequence"/>
</dbReference>
<proteinExistence type="predicted"/>
<reference evidence="1 2" key="1">
    <citation type="submission" date="2018-08" db="EMBL/GenBank/DDBJ databases">
        <title>A genome reference for cultivated species of the human gut microbiota.</title>
        <authorList>
            <person name="Zou Y."/>
            <person name="Xue W."/>
            <person name="Luo G."/>
        </authorList>
    </citation>
    <scope>NUCLEOTIDE SEQUENCE [LARGE SCALE GENOMIC DNA]</scope>
    <source>
        <strain evidence="1 2">AF39-8AT</strain>
    </source>
</reference>
<name>A0AB73Z8N0_PHOVU</name>
<gene>
    <name evidence="1" type="ORF">DW043_07915</name>
</gene>
<dbReference type="RefSeq" id="WP_118356294.1">
    <property type="nucleotide sequence ID" value="NZ_CAXSLB010000001.1"/>
</dbReference>
<protein>
    <recommendedName>
        <fullName evidence="3">EVE domain-containing protein</fullName>
    </recommendedName>
</protein>
<organism evidence="1 2">
    <name type="scientific">Phocaeicola vulgatus</name>
    <name type="common">Bacteroides vulgatus</name>
    <dbReference type="NCBI Taxonomy" id="821"/>
    <lineage>
        <taxon>Bacteria</taxon>
        <taxon>Pseudomonadati</taxon>
        <taxon>Bacteroidota</taxon>
        <taxon>Bacteroidia</taxon>
        <taxon>Bacteroidales</taxon>
        <taxon>Bacteroidaceae</taxon>
        <taxon>Phocaeicola</taxon>
    </lineage>
</organism>
<dbReference type="AlphaFoldDB" id="A0AB73Z8N0"/>
<evidence type="ECO:0000313" key="1">
    <source>
        <dbReference type="EMBL" id="RHK88497.1"/>
    </source>
</evidence>
<sequence>MSYNWLVFANKSKCNHAKALQELGYISWRQDRVRFAIGDIVYLFMSDERCVRFKTIVTAANQERGDSAYWNGAAPKDKTFKLELLEEYTGDALSETKLFEHGFHGGRSLQHPMRNNPELFEYIEEQFK</sequence>
<evidence type="ECO:0008006" key="3">
    <source>
        <dbReference type="Google" id="ProtNLM"/>
    </source>
</evidence>
<dbReference type="EMBL" id="QROB01000009">
    <property type="protein sequence ID" value="RHK88497.1"/>
    <property type="molecule type" value="Genomic_DNA"/>
</dbReference>
<comment type="caution">
    <text evidence="1">The sequence shown here is derived from an EMBL/GenBank/DDBJ whole genome shotgun (WGS) entry which is preliminary data.</text>
</comment>
<evidence type="ECO:0000313" key="2">
    <source>
        <dbReference type="Proteomes" id="UP000286392"/>
    </source>
</evidence>